<dbReference type="AlphaFoldDB" id="A0A517N0L7"/>
<gene>
    <name evidence="1" type="ORF">HG15A2_40180</name>
</gene>
<dbReference type="KEGG" id="amob:HG15A2_40180"/>
<reference evidence="1 2" key="1">
    <citation type="submission" date="2019-02" db="EMBL/GenBank/DDBJ databases">
        <title>Deep-cultivation of Planctomycetes and their phenomic and genomic characterization uncovers novel biology.</title>
        <authorList>
            <person name="Wiegand S."/>
            <person name="Jogler M."/>
            <person name="Boedeker C."/>
            <person name="Pinto D."/>
            <person name="Vollmers J."/>
            <person name="Rivas-Marin E."/>
            <person name="Kohn T."/>
            <person name="Peeters S.H."/>
            <person name="Heuer A."/>
            <person name="Rast P."/>
            <person name="Oberbeckmann S."/>
            <person name="Bunk B."/>
            <person name="Jeske O."/>
            <person name="Meyerdierks A."/>
            <person name="Storesund J.E."/>
            <person name="Kallscheuer N."/>
            <person name="Luecker S."/>
            <person name="Lage O.M."/>
            <person name="Pohl T."/>
            <person name="Merkel B.J."/>
            <person name="Hornburger P."/>
            <person name="Mueller R.-W."/>
            <person name="Bruemmer F."/>
            <person name="Labrenz M."/>
            <person name="Spormann A.M."/>
            <person name="Op den Camp H."/>
            <person name="Overmann J."/>
            <person name="Amann R."/>
            <person name="Jetten M.S.M."/>
            <person name="Mascher T."/>
            <person name="Medema M.H."/>
            <person name="Devos D.P."/>
            <person name="Kaster A.-K."/>
            <person name="Ovreas L."/>
            <person name="Rohde M."/>
            <person name="Galperin M.Y."/>
            <person name="Jogler C."/>
        </authorList>
    </citation>
    <scope>NUCLEOTIDE SEQUENCE [LARGE SCALE GENOMIC DNA]</scope>
    <source>
        <strain evidence="1 2">HG15A2</strain>
    </source>
</reference>
<keyword evidence="2" id="KW-1185">Reference proteome</keyword>
<dbReference type="RefSeq" id="WP_145062326.1">
    <property type="nucleotide sequence ID" value="NZ_CP036263.1"/>
</dbReference>
<name>A0A517N0L7_9BACT</name>
<proteinExistence type="predicted"/>
<sequence length="80" mass="8829">MDTQNLPVFDAALALPPAQRSELADKLVLSLAPPERDGNEKMITDLAAQLDAFERGELETIDGPEALAELRRRQARRQSS</sequence>
<evidence type="ECO:0000313" key="2">
    <source>
        <dbReference type="Proteomes" id="UP000319852"/>
    </source>
</evidence>
<dbReference type="EMBL" id="CP036263">
    <property type="protein sequence ID" value="QDT00679.1"/>
    <property type="molecule type" value="Genomic_DNA"/>
</dbReference>
<organism evidence="1 2">
    <name type="scientific">Adhaeretor mobilis</name>
    <dbReference type="NCBI Taxonomy" id="1930276"/>
    <lineage>
        <taxon>Bacteria</taxon>
        <taxon>Pseudomonadati</taxon>
        <taxon>Planctomycetota</taxon>
        <taxon>Planctomycetia</taxon>
        <taxon>Pirellulales</taxon>
        <taxon>Lacipirellulaceae</taxon>
        <taxon>Adhaeretor</taxon>
    </lineage>
</organism>
<evidence type="ECO:0000313" key="1">
    <source>
        <dbReference type="EMBL" id="QDT00679.1"/>
    </source>
</evidence>
<dbReference type="Proteomes" id="UP000319852">
    <property type="component" value="Chromosome"/>
</dbReference>
<dbReference type="Pfam" id="PF09720">
    <property type="entry name" value="Unstab_antitox"/>
    <property type="match status" value="1"/>
</dbReference>
<protein>
    <submittedName>
        <fullName evidence="1">Uncharacterized protein</fullName>
    </submittedName>
</protein>
<dbReference type="InterPro" id="IPR013406">
    <property type="entry name" value="CHP02574_addiction_mod"/>
</dbReference>
<accession>A0A517N0L7</accession>